<organism evidence="1 2">
    <name type="scientific">Mycoplasma nasistruthionis</name>
    <dbReference type="NCBI Taxonomy" id="353852"/>
    <lineage>
        <taxon>Bacteria</taxon>
        <taxon>Bacillati</taxon>
        <taxon>Mycoplasmatota</taxon>
        <taxon>Mollicutes</taxon>
        <taxon>Mycoplasmataceae</taxon>
        <taxon>Mycoplasma</taxon>
    </lineage>
</organism>
<dbReference type="EMBL" id="CP040825">
    <property type="protein sequence ID" value="QCZ36839.1"/>
    <property type="molecule type" value="Genomic_DNA"/>
</dbReference>
<accession>A0A5B7XVN1</accession>
<reference evidence="1 2" key="1">
    <citation type="submission" date="2019-06" db="EMBL/GenBank/DDBJ databases">
        <title>Mycoplasma sp. 2F1A isolated from ostrich.</title>
        <authorList>
            <person name="Spergser J."/>
        </authorList>
    </citation>
    <scope>NUCLEOTIDE SEQUENCE [LARGE SCALE GENOMIC DNA]</scope>
    <source>
        <strain evidence="1 2">2F1A</strain>
    </source>
</reference>
<dbReference type="NCBIfam" id="NF045954">
    <property type="entry name" value="MAG1430_dom"/>
    <property type="match status" value="1"/>
</dbReference>
<dbReference type="KEGG" id="mnh:FG904_02370"/>
<sequence>MMKTKILSFLKQWGFYLTCSVIGVASIITIGIASAQIANEKNMPTEKQQIETMKLFASNNANVSQHYASFYASAPVDSQITNKYFNSAAWASALTYLKQPTQSEFNETKLFVLQNPKTAVLSQSYTNNYTISYTSYANDLEGVLYLKATFTPKNSSETNKPFDVIYTLDGFKKLDVNTSNRLTNSLLATPEALNQTQMKEKYSSFENFKQSYMAIPASDKAKQIEFIKSNFPINTLNSTAVLNYDSFNELTFTENRVTLTLKYDIKVANASKDNLEAVKTVPTNQEFTNTYDLSFLNTTAS</sequence>
<dbReference type="Proteomes" id="UP000305457">
    <property type="component" value="Chromosome"/>
</dbReference>
<name>A0A5B7XVN1_9MOLU</name>
<proteinExistence type="predicted"/>
<gene>
    <name evidence="1" type="ORF">FG904_02370</name>
</gene>
<dbReference type="AlphaFoldDB" id="A0A5B7XVN1"/>
<protein>
    <submittedName>
        <fullName evidence="1">Uncharacterized protein</fullName>
    </submittedName>
</protein>
<evidence type="ECO:0000313" key="1">
    <source>
        <dbReference type="EMBL" id="QCZ36839.1"/>
    </source>
</evidence>
<evidence type="ECO:0000313" key="2">
    <source>
        <dbReference type="Proteomes" id="UP000305457"/>
    </source>
</evidence>